<comment type="caution">
    <text evidence="2">The sequence shown here is derived from an EMBL/GenBank/DDBJ whole genome shotgun (WGS) entry which is preliminary data.</text>
</comment>
<keyword evidence="3" id="KW-1185">Reference proteome</keyword>
<evidence type="ECO:0000313" key="3">
    <source>
        <dbReference type="Proteomes" id="UP000327157"/>
    </source>
</evidence>
<gene>
    <name evidence="2" type="ORF">D8674_011918</name>
</gene>
<dbReference type="Proteomes" id="UP000327157">
    <property type="component" value="Chromosome 14"/>
</dbReference>
<reference evidence="2 3" key="3">
    <citation type="submission" date="2019-11" db="EMBL/GenBank/DDBJ databases">
        <title>A de novo genome assembly of a pear dwarfing rootstock.</title>
        <authorList>
            <person name="Wang F."/>
            <person name="Wang J."/>
            <person name="Li S."/>
            <person name="Zhang Y."/>
            <person name="Fang M."/>
            <person name="Ma L."/>
            <person name="Zhao Y."/>
            <person name="Jiang S."/>
        </authorList>
    </citation>
    <scope>NUCLEOTIDE SEQUENCE [LARGE SCALE GENOMIC DNA]</scope>
    <source>
        <strain evidence="2">S2</strain>
        <tissue evidence="2">Leaf</tissue>
    </source>
</reference>
<proteinExistence type="predicted"/>
<dbReference type="AlphaFoldDB" id="A0A5N5G4V3"/>
<organism evidence="2 3">
    <name type="scientific">Pyrus ussuriensis x Pyrus communis</name>
    <dbReference type="NCBI Taxonomy" id="2448454"/>
    <lineage>
        <taxon>Eukaryota</taxon>
        <taxon>Viridiplantae</taxon>
        <taxon>Streptophyta</taxon>
        <taxon>Embryophyta</taxon>
        <taxon>Tracheophyta</taxon>
        <taxon>Spermatophyta</taxon>
        <taxon>Magnoliopsida</taxon>
        <taxon>eudicotyledons</taxon>
        <taxon>Gunneridae</taxon>
        <taxon>Pentapetalae</taxon>
        <taxon>rosids</taxon>
        <taxon>fabids</taxon>
        <taxon>Rosales</taxon>
        <taxon>Rosaceae</taxon>
        <taxon>Amygdaloideae</taxon>
        <taxon>Maleae</taxon>
        <taxon>Pyrus</taxon>
    </lineage>
</organism>
<reference evidence="3" key="2">
    <citation type="submission" date="2019-10" db="EMBL/GenBank/DDBJ databases">
        <title>A de novo genome assembly of a pear dwarfing rootstock.</title>
        <authorList>
            <person name="Wang F."/>
            <person name="Wang J."/>
            <person name="Li S."/>
            <person name="Zhang Y."/>
            <person name="Fang M."/>
            <person name="Ma L."/>
            <person name="Zhao Y."/>
            <person name="Jiang S."/>
        </authorList>
    </citation>
    <scope>NUCLEOTIDE SEQUENCE [LARGE SCALE GENOMIC DNA]</scope>
</reference>
<dbReference type="EMBL" id="SMOL01000553">
    <property type="protein sequence ID" value="KAB2608750.1"/>
    <property type="molecule type" value="Genomic_DNA"/>
</dbReference>
<reference evidence="2 3" key="1">
    <citation type="submission" date="2019-09" db="EMBL/GenBank/DDBJ databases">
        <authorList>
            <person name="Ou C."/>
        </authorList>
    </citation>
    <scope>NUCLEOTIDE SEQUENCE [LARGE SCALE GENOMIC DNA]</scope>
    <source>
        <strain evidence="2">S2</strain>
        <tissue evidence="2">Leaf</tissue>
    </source>
</reference>
<accession>A0A5N5G4V3</accession>
<evidence type="ECO:0000313" key="2">
    <source>
        <dbReference type="EMBL" id="KAB2608750.1"/>
    </source>
</evidence>
<evidence type="ECO:0000256" key="1">
    <source>
        <dbReference type="SAM" id="MobiDB-lite"/>
    </source>
</evidence>
<dbReference type="PROSITE" id="PS51257">
    <property type="entry name" value="PROKAR_LIPOPROTEIN"/>
    <property type="match status" value="1"/>
</dbReference>
<feature type="region of interest" description="Disordered" evidence="1">
    <location>
        <begin position="1"/>
        <end position="27"/>
    </location>
</feature>
<protein>
    <submittedName>
        <fullName evidence="2">Uncharacterized protein</fullName>
    </submittedName>
</protein>
<sequence length="96" mass="10307">MDQRKPRSVRASVGFSGHPSGSGCGDPLKIVNSTASGGIRVNPTKTSRNSFGISKIVGENDELRPNHTIADRGFVEKLDGEDLGFKPRVWVRDDGA</sequence>
<name>A0A5N5G4V3_9ROSA</name>